<dbReference type="InterPro" id="IPR013785">
    <property type="entry name" value="Aldolase_TIM"/>
</dbReference>
<name>A0ABR7GNU8_9FIRM</name>
<dbReference type="RefSeq" id="WP_186970247.1">
    <property type="nucleotide sequence ID" value="NZ_JACOPK010000007.1"/>
</dbReference>
<dbReference type="SFLD" id="SFLDS00029">
    <property type="entry name" value="Radical_SAM"/>
    <property type="match status" value="1"/>
</dbReference>
<gene>
    <name evidence="5" type="ORF">H8S02_08565</name>
</gene>
<evidence type="ECO:0000313" key="5">
    <source>
        <dbReference type="EMBL" id="MBC5695997.1"/>
    </source>
</evidence>
<keyword evidence="6" id="KW-1185">Reference proteome</keyword>
<dbReference type="InterPro" id="IPR016431">
    <property type="entry name" value="Pyrv-formate_lyase-activ_prd"/>
</dbReference>
<dbReference type="Gene3D" id="3.20.20.70">
    <property type="entry name" value="Aldolase class I"/>
    <property type="match status" value="1"/>
</dbReference>
<dbReference type="InterPro" id="IPR007197">
    <property type="entry name" value="rSAM"/>
</dbReference>
<dbReference type="SUPFAM" id="SSF102114">
    <property type="entry name" value="Radical SAM enzymes"/>
    <property type="match status" value="1"/>
</dbReference>
<dbReference type="PANTHER" id="PTHR43075:SF1">
    <property type="entry name" value="FORMATE LYASE ACTIVATING ENZYME, PUTATIVE (AFU_ORTHOLOGUE AFUA_2G15630)-RELATED"/>
    <property type="match status" value="1"/>
</dbReference>
<organism evidence="5 6">
    <name type="scientific">Agathobaculum hominis</name>
    <dbReference type="NCBI Taxonomy" id="2763014"/>
    <lineage>
        <taxon>Bacteria</taxon>
        <taxon>Bacillati</taxon>
        <taxon>Bacillota</taxon>
        <taxon>Clostridia</taxon>
        <taxon>Eubacteriales</taxon>
        <taxon>Butyricicoccaceae</taxon>
        <taxon>Agathobaculum</taxon>
    </lineage>
</organism>
<evidence type="ECO:0000313" key="6">
    <source>
        <dbReference type="Proteomes" id="UP000641741"/>
    </source>
</evidence>
<keyword evidence="4" id="KW-0411">Iron-sulfur</keyword>
<dbReference type="InterPro" id="IPR040085">
    <property type="entry name" value="MJ0674-like"/>
</dbReference>
<dbReference type="Proteomes" id="UP000641741">
    <property type="component" value="Unassembled WGS sequence"/>
</dbReference>
<evidence type="ECO:0000256" key="3">
    <source>
        <dbReference type="ARBA" id="ARBA00023004"/>
    </source>
</evidence>
<proteinExistence type="predicted"/>
<protein>
    <submittedName>
        <fullName evidence="5">Radical SAM protein</fullName>
    </submittedName>
</protein>
<reference evidence="5 6" key="1">
    <citation type="submission" date="2020-08" db="EMBL/GenBank/DDBJ databases">
        <title>Genome public.</title>
        <authorList>
            <person name="Liu C."/>
            <person name="Sun Q."/>
        </authorList>
    </citation>
    <scope>NUCLEOTIDE SEQUENCE [LARGE SCALE GENOMIC DNA]</scope>
    <source>
        <strain evidence="5 6">M2</strain>
    </source>
</reference>
<keyword evidence="1" id="KW-0949">S-adenosyl-L-methionine</keyword>
<evidence type="ECO:0000256" key="2">
    <source>
        <dbReference type="ARBA" id="ARBA00022723"/>
    </source>
</evidence>
<keyword evidence="2" id="KW-0479">Metal-binding</keyword>
<evidence type="ECO:0000256" key="4">
    <source>
        <dbReference type="ARBA" id="ARBA00023014"/>
    </source>
</evidence>
<dbReference type="SFLD" id="SFLDG01099">
    <property type="entry name" value="Uncharacterised_Radical_SAM_Su"/>
    <property type="match status" value="1"/>
</dbReference>
<keyword evidence="3" id="KW-0408">Iron</keyword>
<dbReference type="PANTHER" id="PTHR43075">
    <property type="entry name" value="FORMATE LYASE ACTIVATING ENZYME, PUTATIVE (AFU_ORTHOLOGUE AFUA_2G15630)-RELATED"/>
    <property type="match status" value="1"/>
</dbReference>
<sequence>MSLLENCKLCPRACGADRTKTRGVCGAGASVEAARASLHLWEEPVISGANGSGTVFFSHCSLGCVFCQNRAISRREAAGRMITEESLAATFLSLQRKGAANINLVTGAHYVPQIIRALTLARNEGLTLPVVYNSSGYECIETLHLLDGQIDIYLPDYKYYSSYYAGLYSHAQDYRDFAVPAIDEMVRQTGAPQFDENGMLTRGTVIRHLMLPGLGGDTSQILRDIAVRWGNCVLVSLMRQYTPFDMDEYPELDRTITAEEYETACGEFRELGLGGFFQQDESISESFIPAFDGSGLEETEQ</sequence>
<accession>A0ABR7GNU8</accession>
<dbReference type="EMBL" id="JACOPK010000007">
    <property type="protein sequence ID" value="MBC5695997.1"/>
    <property type="molecule type" value="Genomic_DNA"/>
</dbReference>
<dbReference type="InterPro" id="IPR058240">
    <property type="entry name" value="rSAM_sf"/>
</dbReference>
<evidence type="ECO:0000256" key="1">
    <source>
        <dbReference type="ARBA" id="ARBA00022691"/>
    </source>
</evidence>
<comment type="caution">
    <text evidence="5">The sequence shown here is derived from an EMBL/GenBank/DDBJ whole genome shotgun (WGS) entry which is preliminary data.</text>
</comment>
<dbReference type="PIRSF" id="PIRSF004869">
    <property type="entry name" value="PflX_prd"/>
    <property type="match status" value="1"/>
</dbReference>